<evidence type="ECO:0000313" key="1">
    <source>
        <dbReference type="EMBL" id="GLL08556.1"/>
    </source>
</evidence>
<accession>A0A9W6KXU8</accession>
<reference evidence="1" key="2">
    <citation type="submission" date="2023-01" db="EMBL/GenBank/DDBJ databases">
        <authorList>
            <person name="Sun Q."/>
            <person name="Evtushenko L."/>
        </authorList>
    </citation>
    <scope>NUCLEOTIDE SEQUENCE</scope>
    <source>
        <strain evidence="1">VKM Ac-1321</strain>
    </source>
</reference>
<dbReference type="SUPFAM" id="SSF63829">
    <property type="entry name" value="Calcium-dependent phosphotriesterase"/>
    <property type="match status" value="1"/>
</dbReference>
<evidence type="ECO:0000313" key="2">
    <source>
        <dbReference type="Proteomes" id="UP001143480"/>
    </source>
</evidence>
<organism evidence="1 2">
    <name type="scientific">Dactylosporangium matsuzakiense</name>
    <dbReference type="NCBI Taxonomy" id="53360"/>
    <lineage>
        <taxon>Bacteria</taxon>
        <taxon>Bacillati</taxon>
        <taxon>Actinomycetota</taxon>
        <taxon>Actinomycetes</taxon>
        <taxon>Micromonosporales</taxon>
        <taxon>Micromonosporaceae</taxon>
        <taxon>Dactylosporangium</taxon>
    </lineage>
</organism>
<name>A0A9W6KXU8_9ACTN</name>
<gene>
    <name evidence="1" type="ORF">GCM10017581_103230</name>
</gene>
<dbReference type="AlphaFoldDB" id="A0A9W6KXU8"/>
<sequence length="263" mass="27718">MAAVAVFGLAATAGCSGPPGAELVSSRVEGYTNLIWLGDWVYYRASYEDSDSGTPFKRVPAAGGSAQEVPVDGLGDCMNKYLGSAEPDRVVAISDHELGLEYDCYTRDSSRPVYVRWDAARERSTLVDRPFSRTVSTTAAVFSAEAADGSTVYLTDHCGTDAAEPAATRAVCRQDAAGRVSAIARGVEAPAGLAVHGDRIVLTGTVHGHAGLWTVGPGRFDPVVQGDYGSVAFSPDGKRLVVEFEDHGFWSTTKSLCVIAAPH</sequence>
<reference evidence="1" key="1">
    <citation type="journal article" date="2014" name="Int. J. Syst. Evol. Microbiol.">
        <title>Complete genome sequence of Corynebacterium casei LMG S-19264T (=DSM 44701T), isolated from a smear-ripened cheese.</title>
        <authorList>
            <consortium name="US DOE Joint Genome Institute (JGI-PGF)"/>
            <person name="Walter F."/>
            <person name="Albersmeier A."/>
            <person name="Kalinowski J."/>
            <person name="Ruckert C."/>
        </authorList>
    </citation>
    <scope>NUCLEOTIDE SEQUENCE</scope>
    <source>
        <strain evidence="1">VKM Ac-1321</strain>
    </source>
</reference>
<dbReference type="Proteomes" id="UP001143480">
    <property type="component" value="Unassembled WGS sequence"/>
</dbReference>
<proteinExistence type="predicted"/>
<comment type="caution">
    <text evidence="1">The sequence shown here is derived from an EMBL/GenBank/DDBJ whole genome shotgun (WGS) entry which is preliminary data.</text>
</comment>
<keyword evidence="2" id="KW-1185">Reference proteome</keyword>
<protein>
    <submittedName>
        <fullName evidence="1">Uncharacterized protein</fullName>
    </submittedName>
</protein>
<dbReference type="EMBL" id="BSFP01000159">
    <property type="protein sequence ID" value="GLL08556.1"/>
    <property type="molecule type" value="Genomic_DNA"/>
</dbReference>